<evidence type="ECO:0000313" key="4">
    <source>
        <dbReference type="Proteomes" id="UP000007089"/>
    </source>
</evidence>
<feature type="transmembrane region" description="Helical" evidence="1">
    <location>
        <begin position="32"/>
        <end position="54"/>
    </location>
</feature>
<accession>B8JAP3</accession>
<dbReference type="KEGG" id="acp:A2cp1_4225"/>
<dbReference type="AlphaFoldDB" id="B8JAP3"/>
<sequence length="202" mass="19964">MGAIWTVLLGASLVVAAVNGRMGALTAAALDSAAKAVTLSLGLAGAMALWLGLMKVAEEAGLVRALARAARPVLVRLFPEVPADHPAMGAMLMNLSANALGLGNAATPFGVKAMQALEELNPRKGTASDAQALLCALNTASVQLVPASVIALRAAAGSRAPAEILGATLCASACGVVVAVVAAKALRRLYLAAAPAGPEAAP</sequence>
<organism evidence="3 4">
    <name type="scientific">Anaeromyxobacter dehalogenans (strain ATCC BAA-258 / DSM 21875 / 2CP-1)</name>
    <dbReference type="NCBI Taxonomy" id="455488"/>
    <lineage>
        <taxon>Bacteria</taxon>
        <taxon>Pseudomonadati</taxon>
        <taxon>Myxococcota</taxon>
        <taxon>Myxococcia</taxon>
        <taxon>Myxococcales</taxon>
        <taxon>Cystobacterineae</taxon>
        <taxon>Anaeromyxobacteraceae</taxon>
        <taxon>Anaeromyxobacter</taxon>
    </lineage>
</organism>
<evidence type="ECO:0000256" key="1">
    <source>
        <dbReference type="SAM" id="Phobius"/>
    </source>
</evidence>
<dbReference type="InterPro" id="IPR011642">
    <property type="entry name" value="Gate_dom"/>
</dbReference>
<protein>
    <submittedName>
        <fullName evidence="3">Nucleoside recognition domain protein</fullName>
    </submittedName>
</protein>
<dbReference type="EMBL" id="CP001359">
    <property type="protein sequence ID" value="ACL67542.1"/>
    <property type="molecule type" value="Genomic_DNA"/>
</dbReference>
<keyword evidence="1" id="KW-1133">Transmembrane helix</keyword>
<dbReference type="Pfam" id="PF07670">
    <property type="entry name" value="Gate"/>
    <property type="match status" value="1"/>
</dbReference>
<feature type="domain" description="Nucleoside transporter/FeoB GTPase Gate" evidence="2">
    <location>
        <begin position="42"/>
        <end position="151"/>
    </location>
</feature>
<feature type="transmembrane region" description="Helical" evidence="1">
    <location>
        <begin position="132"/>
        <end position="152"/>
    </location>
</feature>
<dbReference type="Proteomes" id="UP000007089">
    <property type="component" value="Chromosome"/>
</dbReference>
<evidence type="ECO:0000313" key="3">
    <source>
        <dbReference type="EMBL" id="ACL67542.1"/>
    </source>
</evidence>
<evidence type="ECO:0000259" key="2">
    <source>
        <dbReference type="Pfam" id="PF07670"/>
    </source>
</evidence>
<dbReference type="HOGENOM" id="CLU_089992_1_0_7"/>
<keyword evidence="1" id="KW-0472">Membrane</keyword>
<name>B8JAP3_ANAD2</name>
<keyword evidence="4" id="KW-1185">Reference proteome</keyword>
<reference evidence="3" key="1">
    <citation type="submission" date="2009-01" db="EMBL/GenBank/DDBJ databases">
        <title>Complete sequence of Anaeromyxobacter dehalogenans 2CP-1.</title>
        <authorList>
            <consortium name="US DOE Joint Genome Institute"/>
            <person name="Lucas S."/>
            <person name="Copeland A."/>
            <person name="Lapidus A."/>
            <person name="Glavina del Rio T."/>
            <person name="Dalin E."/>
            <person name="Tice H."/>
            <person name="Bruce D."/>
            <person name="Goodwin L."/>
            <person name="Pitluck S."/>
            <person name="Saunders E."/>
            <person name="Brettin T."/>
            <person name="Detter J.C."/>
            <person name="Han C."/>
            <person name="Larimer F."/>
            <person name="Land M."/>
            <person name="Hauser L."/>
            <person name="Kyrpides N."/>
            <person name="Ovchinnikova G."/>
            <person name="Beliaev A.S."/>
            <person name="Richardson P."/>
        </authorList>
    </citation>
    <scope>NUCLEOTIDE SEQUENCE</scope>
    <source>
        <strain evidence="3">2CP-1</strain>
    </source>
</reference>
<feature type="transmembrane region" description="Helical" evidence="1">
    <location>
        <begin position="164"/>
        <end position="183"/>
    </location>
</feature>
<proteinExistence type="predicted"/>
<gene>
    <name evidence="3" type="ordered locus">A2cp1_4225</name>
</gene>
<keyword evidence="1" id="KW-0812">Transmembrane</keyword>